<protein>
    <recommendedName>
        <fullName evidence="1">DZIP3-like HEPN domain-containing protein</fullName>
    </recommendedName>
</protein>
<dbReference type="AlphaFoldDB" id="A0A8S3T631"/>
<dbReference type="SUPFAM" id="SSF48726">
    <property type="entry name" value="Immunoglobulin"/>
    <property type="match status" value="1"/>
</dbReference>
<dbReference type="Proteomes" id="UP000683360">
    <property type="component" value="Unassembled WGS sequence"/>
</dbReference>
<dbReference type="Pfam" id="PF18738">
    <property type="entry name" value="HEPN_DZIP3"/>
    <property type="match status" value="1"/>
</dbReference>
<proteinExistence type="predicted"/>
<reference evidence="2" key="1">
    <citation type="submission" date="2021-03" db="EMBL/GenBank/DDBJ databases">
        <authorList>
            <person name="Bekaert M."/>
        </authorList>
    </citation>
    <scope>NUCLEOTIDE SEQUENCE</scope>
</reference>
<comment type="caution">
    <text evidence="2">The sequence shown here is derived from an EMBL/GenBank/DDBJ whole genome shotgun (WGS) entry which is preliminary data.</text>
</comment>
<dbReference type="InterPro" id="IPR013783">
    <property type="entry name" value="Ig-like_fold"/>
</dbReference>
<feature type="domain" description="DZIP3-like HEPN" evidence="1">
    <location>
        <begin position="177"/>
        <end position="275"/>
    </location>
</feature>
<evidence type="ECO:0000259" key="1">
    <source>
        <dbReference type="Pfam" id="PF18738"/>
    </source>
</evidence>
<evidence type="ECO:0000313" key="3">
    <source>
        <dbReference type="Proteomes" id="UP000683360"/>
    </source>
</evidence>
<sequence length="277" mass="31826">MVLKLFLRHGLKSEVLPGTWFKGGKELSCSDYLDIKAIGKVHEIVIHRVTVEDRGFYSFQIAGKSSGDEFTPDKINYIRLNNLLESVAEPVVREIFDREIHPIEYSVKFKIKNYDFKRINQNKEEESKLRAEIEYVLCDLYRSVEGDHKVTVVAFEPSSLSVVLQLKSSSDENNLKQMSQTAVDKGKNVQAASKDFDIRLMMVLMKNLTELNIAEVFPHKDDESMVADLTRIKYLRNKIAQNSDMCITDEDFNKDWKHLSEAVEGLGVMNIKRSVKN</sequence>
<dbReference type="InterPro" id="IPR041249">
    <property type="entry name" value="HEPN_DZIP3"/>
</dbReference>
<dbReference type="Gene3D" id="2.60.40.10">
    <property type="entry name" value="Immunoglobulins"/>
    <property type="match status" value="1"/>
</dbReference>
<dbReference type="EMBL" id="CAJPWZ010001948">
    <property type="protein sequence ID" value="CAG2226966.1"/>
    <property type="molecule type" value="Genomic_DNA"/>
</dbReference>
<name>A0A8S3T631_MYTED</name>
<dbReference type="OrthoDB" id="10590896at2759"/>
<keyword evidence="3" id="KW-1185">Reference proteome</keyword>
<gene>
    <name evidence="2" type="ORF">MEDL_40014</name>
</gene>
<accession>A0A8S3T631</accession>
<dbReference type="CDD" id="cd00096">
    <property type="entry name" value="Ig"/>
    <property type="match status" value="1"/>
</dbReference>
<dbReference type="InterPro" id="IPR036179">
    <property type="entry name" value="Ig-like_dom_sf"/>
</dbReference>
<evidence type="ECO:0000313" key="2">
    <source>
        <dbReference type="EMBL" id="CAG2226966.1"/>
    </source>
</evidence>
<organism evidence="2 3">
    <name type="scientific">Mytilus edulis</name>
    <name type="common">Blue mussel</name>
    <dbReference type="NCBI Taxonomy" id="6550"/>
    <lineage>
        <taxon>Eukaryota</taxon>
        <taxon>Metazoa</taxon>
        <taxon>Spiralia</taxon>
        <taxon>Lophotrochozoa</taxon>
        <taxon>Mollusca</taxon>
        <taxon>Bivalvia</taxon>
        <taxon>Autobranchia</taxon>
        <taxon>Pteriomorphia</taxon>
        <taxon>Mytilida</taxon>
        <taxon>Mytiloidea</taxon>
        <taxon>Mytilidae</taxon>
        <taxon>Mytilinae</taxon>
        <taxon>Mytilus</taxon>
    </lineage>
</organism>